<dbReference type="Pfam" id="PF07891">
    <property type="entry name" value="DUF1666"/>
    <property type="match status" value="1"/>
</dbReference>
<feature type="region of interest" description="Disordered" evidence="1">
    <location>
        <begin position="218"/>
        <end position="279"/>
    </location>
</feature>
<feature type="region of interest" description="Disordered" evidence="1">
    <location>
        <begin position="432"/>
        <end position="451"/>
    </location>
</feature>
<dbReference type="EMBL" id="OZ034813">
    <property type="protein sequence ID" value="CAL1353504.1"/>
    <property type="molecule type" value="Genomic_DNA"/>
</dbReference>
<feature type="compositionally biased region" description="Basic and acidic residues" evidence="1">
    <location>
        <begin position="256"/>
        <end position="276"/>
    </location>
</feature>
<feature type="compositionally biased region" description="Polar residues" evidence="1">
    <location>
        <begin position="358"/>
        <end position="373"/>
    </location>
</feature>
<organism evidence="3 4">
    <name type="scientific">Linum trigynum</name>
    <dbReference type="NCBI Taxonomy" id="586398"/>
    <lineage>
        <taxon>Eukaryota</taxon>
        <taxon>Viridiplantae</taxon>
        <taxon>Streptophyta</taxon>
        <taxon>Embryophyta</taxon>
        <taxon>Tracheophyta</taxon>
        <taxon>Spermatophyta</taxon>
        <taxon>Magnoliopsida</taxon>
        <taxon>eudicotyledons</taxon>
        <taxon>Gunneridae</taxon>
        <taxon>Pentapetalae</taxon>
        <taxon>rosids</taxon>
        <taxon>fabids</taxon>
        <taxon>Malpighiales</taxon>
        <taxon>Linaceae</taxon>
        <taxon>Linum</taxon>
    </lineage>
</organism>
<feature type="signal peptide" evidence="2">
    <location>
        <begin position="1"/>
        <end position="25"/>
    </location>
</feature>
<evidence type="ECO:0000256" key="1">
    <source>
        <dbReference type="SAM" id="MobiDB-lite"/>
    </source>
</evidence>
<feature type="compositionally biased region" description="Acidic residues" evidence="1">
    <location>
        <begin position="162"/>
        <end position="182"/>
    </location>
</feature>
<feature type="region of interest" description="Disordered" evidence="1">
    <location>
        <begin position="160"/>
        <end position="198"/>
    </location>
</feature>
<keyword evidence="4" id="KW-1185">Reference proteome</keyword>
<feature type="compositionally biased region" description="Acidic residues" evidence="1">
    <location>
        <begin position="325"/>
        <end position="350"/>
    </location>
</feature>
<protein>
    <recommendedName>
        <fullName evidence="5">Ribosomal protein L34Ae</fullName>
    </recommendedName>
</protein>
<evidence type="ECO:0000256" key="2">
    <source>
        <dbReference type="SAM" id="SignalP"/>
    </source>
</evidence>
<keyword evidence="2" id="KW-0732">Signal</keyword>
<feature type="region of interest" description="Disordered" evidence="1">
    <location>
        <begin position="297"/>
        <end position="385"/>
    </location>
</feature>
<dbReference type="AlphaFoldDB" id="A0AAV2CBX1"/>
<sequence>MYPSFFSFWVRLCFLLSHLFQSSLKLIFRFHEFENGGNSEEEEEKDDNYQVLLHRDEQEDSDGRKNGGLGNTIAELDTTVPSGESGSNKYKFVSSGEVMTGFVEEPRILKFTVYEAPSLNADEEKNFQGDEFDLENGWDFFDRSLIEKLTEVKKSNAKFVDDDYDDTTESPEEEEEEEEEDMGFGYDGFSTEEESESLGFELISETASTEEELISEIEGFSDHGKTEFQTGEVEEKKETVETEDSVSALAIEEDASGERLTEVHNSSRDEEAEKFPTENCVPPIKEYHFFPYRAIYEGSEPGNLGASIDEQEVEKMESVQPPESNDSEVEAQQHEDEEDDYSEEEDEFIEFDPRNRDSSTSSINDQTVEQEPIQQPEPGNPVEPSIEETAFFSSYENEEDDTDALWEHCDIVEQLKMELRQARTGGLPTILEESEETGEESSSNSSPKVAQELKPMKIDDDKVEYKDLIDSIHKVYRNYSDRMKKLDILNFQTMHAAGLLQLKEAVLSQPPRRYSIPAMKSAVLHNWCKLGKVAAEPTRKIVADLQRDFEVVYVGQLCLSWELLHWQFWKSMELMRFDSSSRSSHRYNQVAGEFQLFQVLVQRFVENEPFQGPNRVQTYVQDRCVVRNLLQVPMIKEDSLKEEKEKEHGDYELVITSELLAETIDRSMRLFWEFLRNENTSLLISQPHIDPNDQDTTNSEFFQEVRTEFHKKDKKLKEILKTGNCLLRKFQRNQGSEECSRQREVVVAQVELKLVSRVLSMNSVTIEQLIWCHEKLGKVRLSNRKVFVEPSFLLFPC</sequence>
<proteinExistence type="predicted"/>
<accession>A0AAV2CBX1</accession>
<evidence type="ECO:0000313" key="3">
    <source>
        <dbReference type="EMBL" id="CAL1353504.1"/>
    </source>
</evidence>
<name>A0AAV2CBX1_9ROSI</name>
<gene>
    <name evidence="3" type="ORF">LTRI10_LOCUS1404</name>
</gene>
<feature type="region of interest" description="Disordered" evidence="1">
    <location>
        <begin position="55"/>
        <end position="87"/>
    </location>
</feature>
<evidence type="ECO:0000313" key="4">
    <source>
        <dbReference type="Proteomes" id="UP001497516"/>
    </source>
</evidence>
<dbReference type="PANTHER" id="PTHR46741:SF4">
    <property type="entry name" value="FINGER FYVE DOMAIN PROTEIN, PUTATIVE (DUF1666)-RELATED"/>
    <property type="match status" value="1"/>
</dbReference>
<dbReference type="Proteomes" id="UP001497516">
    <property type="component" value="Chromosome 1"/>
</dbReference>
<feature type="chain" id="PRO_5043617935" description="Ribosomal protein L34Ae" evidence="2">
    <location>
        <begin position="26"/>
        <end position="797"/>
    </location>
</feature>
<dbReference type="InterPro" id="IPR012870">
    <property type="entry name" value="DUF1666"/>
</dbReference>
<feature type="compositionally biased region" description="Basic and acidic residues" evidence="1">
    <location>
        <begin position="55"/>
        <end position="65"/>
    </location>
</feature>
<dbReference type="PANTHER" id="PTHR46741">
    <property type="entry name" value="OS09G0413600 PROTEIN"/>
    <property type="match status" value="1"/>
</dbReference>
<evidence type="ECO:0008006" key="5">
    <source>
        <dbReference type="Google" id="ProtNLM"/>
    </source>
</evidence>
<reference evidence="3 4" key="1">
    <citation type="submission" date="2024-04" db="EMBL/GenBank/DDBJ databases">
        <authorList>
            <person name="Fracassetti M."/>
        </authorList>
    </citation>
    <scope>NUCLEOTIDE SEQUENCE [LARGE SCALE GENOMIC DNA]</scope>
</reference>